<keyword evidence="2" id="KW-1185">Reference proteome</keyword>
<accession>A0A1W2CYU9</accession>
<evidence type="ECO:0000313" key="2">
    <source>
        <dbReference type="Proteomes" id="UP000192738"/>
    </source>
</evidence>
<proteinExistence type="predicted"/>
<dbReference type="RefSeq" id="WP_371360960.1">
    <property type="nucleotide sequence ID" value="NZ_CP155572.1"/>
</dbReference>
<dbReference type="STRING" id="112901.SAMN04488500_112101"/>
<dbReference type="EMBL" id="FWXI01000012">
    <property type="protein sequence ID" value="SMC90106.1"/>
    <property type="molecule type" value="Genomic_DNA"/>
</dbReference>
<dbReference type="AlphaFoldDB" id="A0A1W2CYU9"/>
<gene>
    <name evidence="1" type="ORF">SAMN04488500_112101</name>
</gene>
<evidence type="ECO:0000313" key="1">
    <source>
        <dbReference type="EMBL" id="SMC90106.1"/>
    </source>
</evidence>
<sequence>MRMLGKMYNKRLNGYAEIGYRAKGETAPTDSINIIFDKSNFLPVYMNDIVNAVKEIVIVSPFITKRRAKVTVTIVTRQAEDFEDKNRNALSDLLN</sequence>
<dbReference type="Proteomes" id="UP000192738">
    <property type="component" value="Unassembled WGS sequence"/>
</dbReference>
<name>A0A1W2CYU9_9FIRM</name>
<reference evidence="1 2" key="1">
    <citation type="submission" date="2017-04" db="EMBL/GenBank/DDBJ databases">
        <authorList>
            <person name="Afonso C.L."/>
            <person name="Miller P.J."/>
            <person name="Scott M.A."/>
            <person name="Spackman E."/>
            <person name="Goraichik I."/>
            <person name="Dimitrov K.M."/>
            <person name="Suarez D.L."/>
            <person name="Swayne D.E."/>
        </authorList>
    </citation>
    <scope>NUCLEOTIDE SEQUENCE [LARGE SCALE GENOMIC DNA]</scope>
    <source>
        <strain evidence="1 2">DSM 5090</strain>
    </source>
</reference>
<protein>
    <submittedName>
        <fullName evidence="1">Uncharacterized protein</fullName>
    </submittedName>
</protein>
<organism evidence="1 2">
    <name type="scientific">Sporomusa malonica</name>
    <dbReference type="NCBI Taxonomy" id="112901"/>
    <lineage>
        <taxon>Bacteria</taxon>
        <taxon>Bacillati</taxon>
        <taxon>Bacillota</taxon>
        <taxon>Negativicutes</taxon>
        <taxon>Selenomonadales</taxon>
        <taxon>Sporomusaceae</taxon>
        <taxon>Sporomusa</taxon>
    </lineage>
</organism>